<keyword evidence="1" id="KW-1133">Transmembrane helix</keyword>
<keyword evidence="1" id="KW-0472">Membrane</keyword>
<accession>A0AAW9DL02</accession>
<keyword evidence="3" id="KW-1185">Reference proteome</keyword>
<dbReference type="RefSeq" id="WP_319612319.1">
    <property type="nucleotide sequence ID" value="NZ_JAWXYB010000001.1"/>
</dbReference>
<proteinExistence type="predicted"/>
<reference evidence="2 3" key="1">
    <citation type="submission" date="2023-11" db="EMBL/GenBank/DDBJ databases">
        <title>MicrobeMod: A computational toolkit for identifying prokaryotic methylation and restriction-modification with nanopore sequencing.</title>
        <authorList>
            <person name="Crits-Christoph A."/>
            <person name="Kang S.C."/>
            <person name="Lee H."/>
            <person name="Ostrov N."/>
        </authorList>
    </citation>
    <scope>NUCLEOTIDE SEQUENCE [LARGE SCALE GENOMIC DNA]</scope>
    <source>
        <strain evidence="2 3">DSMZ 700</strain>
    </source>
</reference>
<evidence type="ECO:0000256" key="1">
    <source>
        <dbReference type="SAM" id="Phobius"/>
    </source>
</evidence>
<sequence length="141" mass="15115">MIAMEHERDIPLEPFTPGAPMAFARRLPATTAVGGQPAPSTISAARAGDLFDLLVAGATTGGAAALAWIAYNTAFDGRWLLHLPDDPFSLELLGLIFLAFGGFRIVALAYDRSESGGIMRRTREIEGRKIRSCGNPDDLRS</sequence>
<gene>
    <name evidence="2" type="ORF">SIL87_00135</name>
</gene>
<evidence type="ECO:0000313" key="3">
    <source>
        <dbReference type="Proteomes" id="UP001279553"/>
    </source>
</evidence>
<feature type="transmembrane region" description="Helical" evidence="1">
    <location>
        <begin position="50"/>
        <end position="71"/>
    </location>
</feature>
<keyword evidence="1" id="KW-0812">Transmembrane</keyword>
<evidence type="ECO:0000313" key="2">
    <source>
        <dbReference type="EMBL" id="MDX5929178.1"/>
    </source>
</evidence>
<organism evidence="2 3">
    <name type="scientific">Acidiphilium acidophilum</name>
    <name type="common">Thiobacillus acidophilus</name>
    <dbReference type="NCBI Taxonomy" id="76588"/>
    <lineage>
        <taxon>Bacteria</taxon>
        <taxon>Pseudomonadati</taxon>
        <taxon>Pseudomonadota</taxon>
        <taxon>Alphaproteobacteria</taxon>
        <taxon>Acetobacterales</taxon>
        <taxon>Acidocellaceae</taxon>
        <taxon>Acidiphilium</taxon>
    </lineage>
</organism>
<dbReference type="Proteomes" id="UP001279553">
    <property type="component" value="Unassembled WGS sequence"/>
</dbReference>
<comment type="caution">
    <text evidence="2">The sequence shown here is derived from an EMBL/GenBank/DDBJ whole genome shotgun (WGS) entry which is preliminary data.</text>
</comment>
<dbReference type="EMBL" id="JAWXYB010000001">
    <property type="protein sequence ID" value="MDX5929178.1"/>
    <property type="molecule type" value="Genomic_DNA"/>
</dbReference>
<name>A0AAW9DL02_ACIAO</name>
<feature type="transmembrane region" description="Helical" evidence="1">
    <location>
        <begin position="91"/>
        <end position="110"/>
    </location>
</feature>
<dbReference type="AlphaFoldDB" id="A0AAW9DL02"/>
<protein>
    <submittedName>
        <fullName evidence="2">Uncharacterized protein</fullName>
    </submittedName>
</protein>